<dbReference type="InterPro" id="IPR013783">
    <property type="entry name" value="Ig-like_fold"/>
</dbReference>
<sequence>MLMLLRVCVSSRETPFHDDFRTFKMKYILKLLLLCDLTLISLTTENTNNGSNEDYIITQLDWLMAPIDLRLIEKFETKLHITWEPPEIWDRALRDLITHYRITIAPVDIYTTKLGPAKNYTVPFLYGNSIKFEDLTPETIYNITVQAGTNTGYGEIIWGTWSTLPIGKSHILRLKYRTPTTLTVAWDPVWGTNHRGYFLIAKNLASIYSHVRLNNVKTFEVDASMKEFVIRNLDPATTYNVTLIPKDQTDGAWGSYSTLPLGWFLPRNLKHCEMTKHATSMSWEPVDHDLDTHYQVRYMRKKEQNMVWTEESEKLKQDLLCPKDPCSRLCYLVFNLENNPDEFIFQVRAKVDGIWNRWKTAARLIVSEPPAIKAACCIVPPPYHVENIGSPGTFLEIDIAPALTETNITRYYVVVDERDPPGDANWTELTDKITAKMLNIQHYVAASFSKETLTKTSKVKLGDGTVIGGYLNYPLVKGKKYNYEIYTKWMLNEGQPVIGRLRGRGIRDFDPAQVLCRVGAQPLSFIYRGEAYPGKLEVSAVGVEPGIVRSGVLSVTTEPPRQHSIVWLKEQQLKSKRLVPELK</sequence>
<dbReference type="WBParaSite" id="ACRNAN_scaffold5728.g19903.t1">
    <property type="protein sequence ID" value="ACRNAN_scaffold5728.g19903.t1"/>
    <property type="gene ID" value="ACRNAN_scaffold5728.g19903"/>
</dbReference>
<dbReference type="AlphaFoldDB" id="A0A914E5I4"/>
<evidence type="ECO:0000313" key="5">
    <source>
        <dbReference type="WBParaSite" id="ACRNAN_scaffold5728.g19903.t1"/>
    </source>
</evidence>
<evidence type="ECO:0000256" key="2">
    <source>
        <dbReference type="ARBA" id="ARBA00023157"/>
    </source>
</evidence>
<keyword evidence="2" id="KW-1015">Disulfide bond</keyword>
<dbReference type="Pfam" id="PF00041">
    <property type="entry name" value="fn3"/>
    <property type="match status" value="1"/>
</dbReference>
<dbReference type="CDD" id="cd00063">
    <property type="entry name" value="FN3"/>
    <property type="match status" value="3"/>
</dbReference>
<organism evidence="4 5">
    <name type="scientific">Acrobeloides nanus</name>
    <dbReference type="NCBI Taxonomy" id="290746"/>
    <lineage>
        <taxon>Eukaryota</taxon>
        <taxon>Metazoa</taxon>
        <taxon>Ecdysozoa</taxon>
        <taxon>Nematoda</taxon>
        <taxon>Chromadorea</taxon>
        <taxon>Rhabditida</taxon>
        <taxon>Tylenchina</taxon>
        <taxon>Cephalobomorpha</taxon>
        <taxon>Cephaloboidea</taxon>
        <taxon>Cephalobidae</taxon>
        <taxon>Acrobeloides</taxon>
    </lineage>
</organism>
<proteinExistence type="predicted"/>
<dbReference type="Proteomes" id="UP000887540">
    <property type="component" value="Unplaced"/>
</dbReference>
<evidence type="ECO:0000256" key="1">
    <source>
        <dbReference type="ARBA" id="ARBA00022737"/>
    </source>
</evidence>
<keyword evidence="4" id="KW-1185">Reference proteome</keyword>
<dbReference type="InterPro" id="IPR036116">
    <property type="entry name" value="FN3_sf"/>
</dbReference>
<dbReference type="InterPro" id="IPR051622">
    <property type="entry name" value="R-tyr_protein_phosphatases"/>
</dbReference>
<dbReference type="PANTHER" id="PTHR24051">
    <property type="entry name" value="SUSHI DOMAIN-CONTAINING PROTEIN 1"/>
    <property type="match status" value="1"/>
</dbReference>
<evidence type="ECO:0000313" key="4">
    <source>
        <dbReference type="Proteomes" id="UP000887540"/>
    </source>
</evidence>
<evidence type="ECO:0000259" key="3">
    <source>
        <dbReference type="PROSITE" id="PS50853"/>
    </source>
</evidence>
<dbReference type="PROSITE" id="PS50853">
    <property type="entry name" value="FN3"/>
    <property type="match status" value="1"/>
</dbReference>
<reference evidence="5" key="1">
    <citation type="submission" date="2022-11" db="UniProtKB">
        <authorList>
            <consortium name="WormBaseParasite"/>
        </authorList>
    </citation>
    <scope>IDENTIFICATION</scope>
</reference>
<protein>
    <submittedName>
        <fullName evidence="5">Fibronectin type-III domain-containing protein</fullName>
    </submittedName>
</protein>
<accession>A0A914E5I4</accession>
<dbReference type="SUPFAM" id="SSF49265">
    <property type="entry name" value="Fibronectin type III"/>
    <property type="match status" value="2"/>
</dbReference>
<name>A0A914E5I4_9BILA</name>
<dbReference type="Gene3D" id="2.60.40.10">
    <property type="entry name" value="Immunoglobulins"/>
    <property type="match status" value="3"/>
</dbReference>
<keyword evidence="1" id="KW-0677">Repeat</keyword>
<feature type="domain" description="Fibronectin type-III" evidence="3">
    <location>
        <begin position="65"/>
        <end position="167"/>
    </location>
</feature>
<dbReference type="InterPro" id="IPR003961">
    <property type="entry name" value="FN3_dom"/>
</dbReference>
<dbReference type="SMART" id="SM00060">
    <property type="entry name" value="FN3"/>
    <property type="match status" value="3"/>
</dbReference>
<dbReference type="PANTHER" id="PTHR24051:SF9">
    <property type="entry name" value="FIBRONECTIN TYPE-III DOMAIN-CONTAINING PROTEIN"/>
    <property type="match status" value="1"/>
</dbReference>